<gene>
    <name evidence="2" type="ORF">F3B98_00060</name>
</gene>
<accession>A0A414EAA3</accession>
<proteinExistence type="predicted"/>
<reference evidence="2 3" key="1">
    <citation type="journal article" date="2019" name="Nat. Med.">
        <title>A library of human gut bacterial isolates paired with longitudinal multiomics data enables mechanistic microbiome research.</title>
        <authorList>
            <person name="Poyet M."/>
            <person name="Groussin M."/>
            <person name="Gibbons S.M."/>
            <person name="Avila-Pacheco J."/>
            <person name="Jiang X."/>
            <person name="Kearney S.M."/>
            <person name="Perrotta A.R."/>
            <person name="Berdy B."/>
            <person name="Zhao S."/>
            <person name="Lieberman T.D."/>
            <person name="Swanson P.K."/>
            <person name="Smith M."/>
            <person name="Roesemann S."/>
            <person name="Alexander J.E."/>
            <person name="Rich S.A."/>
            <person name="Livny J."/>
            <person name="Vlamakis H."/>
            <person name="Clish C."/>
            <person name="Bullock K."/>
            <person name="Deik A."/>
            <person name="Scott J."/>
            <person name="Pierce K.A."/>
            <person name="Xavier R.J."/>
            <person name="Alm E.J."/>
        </authorList>
    </citation>
    <scope>NUCLEOTIDE SEQUENCE [LARGE SCALE GENOMIC DNA]</scope>
    <source>
        <strain evidence="2 3">BIOML-A14</strain>
    </source>
</reference>
<protein>
    <submittedName>
        <fullName evidence="2">Fimbrillin family protein</fullName>
    </submittedName>
</protein>
<dbReference type="Proteomes" id="UP000435985">
    <property type="component" value="Unassembled WGS sequence"/>
</dbReference>
<dbReference type="CDD" id="cd13120">
    <property type="entry name" value="BF2867_like_N"/>
    <property type="match status" value="1"/>
</dbReference>
<comment type="caution">
    <text evidence="2">The sequence shown here is derived from an EMBL/GenBank/DDBJ whole genome shotgun (WGS) entry which is preliminary data.</text>
</comment>
<evidence type="ECO:0000313" key="2">
    <source>
        <dbReference type="EMBL" id="KAA4666818.1"/>
    </source>
</evidence>
<organism evidence="2 3">
    <name type="scientific">Bacteroides ovatus</name>
    <dbReference type="NCBI Taxonomy" id="28116"/>
    <lineage>
        <taxon>Bacteria</taxon>
        <taxon>Pseudomonadati</taxon>
        <taxon>Bacteroidota</taxon>
        <taxon>Bacteroidia</taxon>
        <taxon>Bacteroidales</taxon>
        <taxon>Bacteroidaceae</taxon>
        <taxon>Bacteroides</taxon>
    </lineage>
</organism>
<feature type="signal peptide" evidence="1">
    <location>
        <begin position="1"/>
        <end position="20"/>
    </location>
</feature>
<name>A0A414EAA3_BACOV</name>
<evidence type="ECO:0000313" key="3">
    <source>
        <dbReference type="Proteomes" id="UP000435985"/>
    </source>
</evidence>
<dbReference type="RefSeq" id="WP_118161288.1">
    <property type="nucleotide sequence ID" value="NZ_CP081917.1"/>
</dbReference>
<feature type="chain" id="PRO_5041085449" evidence="1">
    <location>
        <begin position="21"/>
        <end position="299"/>
    </location>
</feature>
<dbReference type="Gene3D" id="2.60.40.2630">
    <property type="match status" value="1"/>
</dbReference>
<keyword evidence="1" id="KW-0732">Signal</keyword>
<dbReference type="PROSITE" id="PS51257">
    <property type="entry name" value="PROKAR_LIPOPROTEIN"/>
    <property type="match status" value="1"/>
</dbReference>
<dbReference type="AlphaFoldDB" id="A0A414EAA3"/>
<dbReference type="EMBL" id="VWFO01000001">
    <property type="protein sequence ID" value="KAA4666818.1"/>
    <property type="molecule type" value="Genomic_DNA"/>
</dbReference>
<evidence type="ECO:0000256" key="1">
    <source>
        <dbReference type="SAM" id="SignalP"/>
    </source>
</evidence>
<sequence length="299" mass="32742">MKTTNIPIYIMYLWAALVLAACTGDDDAAWPEGGVPLELYAAVEGYSSANAQTRATTENRWEGGERVRLWISTSISGMPDQDVYPSVDSDGKLITDIDWVSPDEEKGIRGLYPSVRNIDPFSVQADQRDEGYQDSDCMVAPYLRIAVTSPDKTLVFRHVTAKVVVHLKAGNGVTDDELQRATVTFENLACTGGSIDFRNGTVGQVPPDTDRITPNEVTPAADGYVRTVRALLLPQNMLERKFVKIVIGGKTFYYTPAAGEANFFSGKMYEYRLTVTSEGIENIRVEGGGEGGGTWHPVE</sequence>
<dbReference type="CDD" id="cd13121">
    <property type="entry name" value="BF2867_like_C"/>
    <property type="match status" value="1"/>
</dbReference>
<dbReference type="Pfam" id="PF13149">
    <property type="entry name" value="Mfa_like_1"/>
    <property type="match status" value="1"/>
</dbReference>
<dbReference type="InterPro" id="IPR025049">
    <property type="entry name" value="Mfa-like_1"/>
</dbReference>